<evidence type="ECO:0000313" key="7">
    <source>
        <dbReference type="Proteomes" id="UP000703893"/>
    </source>
</evidence>
<evidence type="ECO:0000256" key="1">
    <source>
        <dbReference type="ARBA" id="ARBA00001957"/>
    </source>
</evidence>
<dbReference type="Proteomes" id="UP000703893">
    <property type="component" value="Unassembled WGS sequence"/>
</dbReference>
<dbReference type="Gene3D" id="3.30.300.30">
    <property type="match status" value="1"/>
</dbReference>
<dbReference type="Gene3D" id="1.10.1200.10">
    <property type="entry name" value="ACP-like"/>
    <property type="match status" value="1"/>
</dbReference>
<dbReference type="PROSITE" id="PS50075">
    <property type="entry name" value="CARRIER"/>
    <property type="match status" value="1"/>
</dbReference>
<feature type="non-terminal residue" evidence="6">
    <location>
        <position position="1"/>
    </location>
</feature>
<dbReference type="InterPro" id="IPR006162">
    <property type="entry name" value="Ppantetheine_attach_site"/>
</dbReference>
<dbReference type="GO" id="GO:0003824">
    <property type="term" value="F:catalytic activity"/>
    <property type="evidence" value="ECO:0007669"/>
    <property type="project" value="InterPro"/>
</dbReference>
<protein>
    <submittedName>
        <fullName evidence="6">AMP-binding protein</fullName>
    </submittedName>
</protein>
<dbReference type="PANTHER" id="PTHR45527">
    <property type="entry name" value="NONRIBOSOMAL PEPTIDE SYNTHETASE"/>
    <property type="match status" value="1"/>
</dbReference>
<evidence type="ECO:0000256" key="4">
    <source>
        <dbReference type="SAM" id="MobiDB-lite"/>
    </source>
</evidence>
<dbReference type="InterPro" id="IPR001242">
    <property type="entry name" value="Condensation_dom"/>
</dbReference>
<dbReference type="Gene3D" id="3.30.559.30">
    <property type="entry name" value="Nonribosomal peptide synthetase, condensation domain"/>
    <property type="match status" value="1"/>
</dbReference>
<sequence>GVARGYLNRPELTAQRFGRDPLEAPVGPTSAAEQSEGRRGSATHNKGRLYRTGDLGRYLPNGDLEFLGRRDFQVKIRGFRIELGDIESAIAEYPEVKASHVGVRETEAGKAVVAWYVSRDLAEETLRERLAARLPYYMVPSYLVRIDAFPLTTAGKIDRARLPEPTAVAAASGGSERLDDLQALVREVWAATLKTAPATIGLDSQFFHLGGHSLLAALVSNRLTAELGRAIRPKVLFEYPVLADYCEQLRALPQSQPALGPLIRTGLQAAPAESRMMGLMYSRAQSVPDDNMYNIVARVAFTPEMDAQRLAAALDDLLAANPVFRAAFRERDGHIWTEAGPAPLPPVGVLKATEAEVDRYVEEMRREAFGITVPPLWKARIYLLPDGSVTLVFAIHHSLFDGWSLNVLVDELAARYEARLSGVPYELDRFNWFDWCHWAVDLPGSRPFLDSLAYWRKKLSGVEARVELPADRSRKRNNAGQSVAVRFEPATVAKLRCLADEAGITLSPLLFALYVVWIWRISDQEEVVVGYPYAGRDVPGSEQIYASLVTMGFL</sequence>
<dbReference type="SUPFAM" id="SSF52777">
    <property type="entry name" value="CoA-dependent acyltransferases"/>
    <property type="match status" value="2"/>
</dbReference>
<dbReference type="SMART" id="SM00823">
    <property type="entry name" value="PKS_PP"/>
    <property type="match status" value="1"/>
</dbReference>
<feature type="domain" description="Carrier" evidence="5">
    <location>
        <begin position="179"/>
        <end position="253"/>
    </location>
</feature>
<dbReference type="GO" id="GO:0031177">
    <property type="term" value="F:phosphopantetheine binding"/>
    <property type="evidence" value="ECO:0007669"/>
    <property type="project" value="InterPro"/>
</dbReference>
<evidence type="ECO:0000256" key="3">
    <source>
        <dbReference type="ARBA" id="ARBA00022553"/>
    </source>
</evidence>
<dbReference type="SUPFAM" id="SSF47336">
    <property type="entry name" value="ACP-like"/>
    <property type="match status" value="1"/>
</dbReference>
<dbReference type="SUPFAM" id="SSF56801">
    <property type="entry name" value="Acetyl-CoA synthetase-like"/>
    <property type="match status" value="1"/>
</dbReference>
<accession>A0A937X8H4</accession>
<dbReference type="Gene3D" id="3.30.559.10">
    <property type="entry name" value="Chloramphenicol acetyltransferase-like domain"/>
    <property type="match status" value="1"/>
</dbReference>
<name>A0A937X8H4_9BACT</name>
<dbReference type="EMBL" id="VGJX01000842">
    <property type="protein sequence ID" value="MBM3276060.1"/>
    <property type="molecule type" value="Genomic_DNA"/>
</dbReference>
<dbReference type="PROSITE" id="PS00012">
    <property type="entry name" value="PHOSPHOPANTETHEINE"/>
    <property type="match status" value="1"/>
</dbReference>
<dbReference type="GO" id="GO:0005737">
    <property type="term" value="C:cytoplasm"/>
    <property type="evidence" value="ECO:0007669"/>
    <property type="project" value="TreeGrafter"/>
</dbReference>
<dbReference type="InterPro" id="IPR045851">
    <property type="entry name" value="AMP-bd_C_sf"/>
</dbReference>
<dbReference type="InterPro" id="IPR020806">
    <property type="entry name" value="PKS_PP-bd"/>
</dbReference>
<dbReference type="AlphaFoldDB" id="A0A937X8H4"/>
<comment type="cofactor">
    <cofactor evidence="1">
        <name>pantetheine 4'-phosphate</name>
        <dbReference type="ChEBI" id="CHEBI:47942"/>
    </cofactor>
</comment>
<dbReference type="PANTHER" id="PTHR45527:SF1">
    <property type="entry name" value="FATTY ACID SYNTHASE"/>
    <property type="match status" value="1"/>
</dbReference>
<dbReference type="InterPro" id="IPR025110">
    <property type="entry name" value="AMP-bd_C"/>
</dbReference>
<evidence type="ECO:0000313" key="6">
    <source>
        <dbReference type="EMBL" id="MBM3276060.1"/>
    </source>
</evidence>
<dbReference type="GO" id="GO:0044550">
    <property type="term" value="P:secondary metabolite biosynthetic process"/>
    <property type="evidence" value="ECO:0007669"/>
    <property type="project" value="TreeGrafter"/>
</dbReference>
<dbReference type="GO" id="GO:0008610">
    <property type="term" value="P:lipid biosynthetic process"/>
    <property type="evidence" value="ECO:0007669"/>
    <property type="project" value="UniProtKB-ARBA"/>
</dbReference>
<dbReference type="Pfam" id="PF00550">
    <property type="entry name" value="PP-binding"/>
    <property type="match status" value="1"/>
</dbReference>
<evidence type="ECO:0000259" key="5">
    <source>
        <dbReference type="PROSITE" id="PS50075"/>
    </source>
</evidence>
<reference evidence="6 7" key="1">
    <citation type="submission" date="2019-03" db="EMBL/GenBank/DDBJ databases">
        <title>Lake Tanganyika Metagenome-Assembled Genomes (MAGs).</title>
        <authorList>
            <person name="Tran P."/>
        </authorList>
    </citation>
    <scope>NUCLEOTIDE SEQUENCE [LARGE SCALE GENOMIC DNA]</scope>
    <source>
        <strain evidence="6">K_DeepCast_65m_m2_236</strain>
    </source>
</reference>
<proteinExistence type="predicted"/>
<gene>
    <name evidence="6" type="ORF">FJZ00_12985</name>
</gene>
<dbReference type="InterPro" id="IPR036736">
    <property type="entry name" value="ACP-like_sf"/>
</dbReference>
<comment type="caution">
    <text evidence="6">The sequence shown here is derived from an EMBL/GenBank/DDBJ whole genome shotgun (WGS) entry which is preliminary data.</text>
</comment>
<feature type="non-terminal residue" evidence="6">
    <location>
        <position position="554"/>
    </location>
</feature>
<keyword evidence="2" id="KW-0596">Phosphopantetheine</keyword>
<dbReference type="InterPro" id="IPR023213">
    <property type="entry name" value="CAT-like_dom_sf"/>
</dbReference>
<feature type="region of interest" description="Disordered" evidence="4">
    <location>
        <begin position="17"/>
        <end position="48"/>
    </location>
</feature>
<dbReference type="Gene3D" id="2.30.38.10">
    <property type="entry name" value="Luciferase, Domain 3"/>
    <property type="match status" value="1"/>
</dbReference>
<dbReference type="InterPro" id="IPR009081">
    <property type="entry name" value="PP-bd_ACP"/>
</dbReference>
<keyword evidence="3" id="KW-0597">Phosphoprotein</keyword>
<dbReference type="Pfam" id="PF13193">
    <property type="entry name" value="AMP-binding_C"/>
    <property type="match status" value="1"/>
</dbReference>
<dbReference type="Pfam" id="PF00668">
    <property type="entry name" value="Condensation"/>
    <property type="match status" value="1"/>
</dbReference>
<dbReference type="GO" id="GO:0043041">
    <property type="term" value="P:amino acid activation for nonribosomal peptide biosynthetic process"/>
    <property type="evidence" value="ECO:0007669"/>
    <property type="project" value="TreeGrafter"/>
</dbReference>
<evidence type="ECO:0000256" key="2">
    <source>
        <dbReference type="ARBA" id="ARBA00022450"/>
    </source>
</evidence>
<organism evidence="6 7">
    <name type="scientific">Candidatus Tanganyikabacteria bacterium</name>
    <dbReference type="NCBI Taxonomy" id="2961651"/>
    <lineage>
        <taxon>Bacteria</taxon>
        <taxon>Bacillati</taxon>
        <taxon>Candidatus Sericytochromatia</taxon>
        <taxon>Candidatus Tanganyikabacteria</taxon>
    </lineage>
</organism>